<dbReference type="RefSeq" id="WP_252552547.1">
    <property type="nucleotide sequence ID" value="NZ_CP099468.1"/>
</dbReference>
<name>A0ABY4ZCW4_9ACTN</name>
<sequence>MTSIAGPTASTLRPWLGAVHMVGFEGDDLRSNRRSNKRTWARAQGDLVIGHTARPP</sequence>
<reference evidence="1" key="1">
    <citation type="submission" date="2022-06" db="EMBL/GenBank/DDBJ databases">
        <title>Complete genome sequence of soil microorganisms Streptomyces sp. Qhu-M197 isolated from Alpine meadows habitats on the Tibetan Plateau.</title>
        <authorList>
            <person name="Zhang B."/>
            <person name="Xiang X."/>
            <person name="Fan J."/>
        </authorList>
    </citation>
    <scope>NUCLEOTIDE SEQUENCE</scope>
    <source>
        <strain evidence="1">Qhu-M197</strain>
    </source>
</reference>
<evidence type="ECO:0000313" key="1">
    <source>
        <dbReference type="EMBL" id="USQ86826.1"/>
    </source>
</evidence>
<protein>
    <submittedName>
        <fullName evidence="1">Uncharacterized protein</fullName>
    </submittedName>
</protein>
<keyword evidence="2" id="KW-1185">Reference proteome</keyword>
<accession>A0ABY4ZCW4</accession>
<gene>
    <name evidence="1" type="ORF">NFX46_25855</name>
</gene>
<dbReference type="Proteomes" id="UP001056374">
    <property type="component" value="Chromosome"/>
</dbReference>
<dbReference type="EMBL" id="CP099468">
    <property type="protein sequence ID" value="USQ86826.1"/>
    <property type="molecule type" value="Genomic_DNA"/>
</dbReference>
<organism evidence="1 2">
    <name type="scientific">Streptomyces phaeoluteigriseus</name>
    <dbReference type="NCBI Taxonomy" id="114686"/>
    <lineage>
        <taxon>Bacteria</taxon>
        <taxon>Bacillati</taxon>
        <taxon>Actinomycetota</taxon>
        <taxon>Actinomycetes</taxon>
        <taxon>Kitasatosporales</taxon>
        <taxon>Streptomycetaceae</taxon>
        <taxon>Streptomyces</taxon>
        <taxon>Streptomyces aurantiacus group</taxon>
    </lineage>
</organism>
<evidence type="ECO:0000313" key="2">
    <source>
        <dbReference type="Proteomes" id="UP001056374"/>
    </source>
</evidence>
<proteinExistence type="predicted"/>